<feature type="domain" description="TadE-like" evidence="2">
    <location>
        <begin position="13"/>
        <end position="55"/>
    </location>
</feature>
<protein>
    <submittedName>
        <fullName evidence="3">TadE/TadG family type IV pilus assembly protein</fullName>
    </submittedName>
</protein>
<keyword evidence="1" id="KW-0812">Transmembrane</keyword>
<comment type="caution">
    <text evidence="3">The sequence shown here is derived from an EMBL/GenBank/DDBJ whole genome shotgun (WGS) entry which is preliminary data.</text>
</comment>
<sequence length="128" mass="14127">MMTRTLDRRARKGAVLVESAIVYAVFLMLLLGGLSVGLGIFRHQEIAHLARESARWSSLQDVSMRTPAQIMTNVIRPNAVGVDPDDLTVTTTPAQTDMATVTITYPWIPEVYLAPVTLRSTARARIAY</sequence>
<proteinExistence type="predicted"/>
<keyword evidence="4" id="KW-1185">Reference proteome</keyword>
<gene>
    <name evidence="3" type="ORF">PZE19_13275</name>
</gene>
<keyword evidence="1" id="KW-1133">Transmembrane helix</keyword>
<evidence type="ECO:0000259" key="2">
    <source>
        <dbReference type="Pfam" id="PF07811"/>
    </source>
</evidence>
<evidence type="ECO:0000313" key="3">
    <source>
        <dbReference type="EMBL" id="MDG3004754.1"/>
    </source>
</evidence>
<evidence type="ECO:0000256" key="1">
    <source>
        <dbReference type="SAM" id="Phobius"/>
    </source>
</evidence>
<dbReference type="Pfam" id="PF07811">
    <property type="entry name" value="TadE"/>
    <property type="match status" value="1"/>
</dbReference>
<evidence type="ECO:0000313" key="4">
    <source>
        <dbReference type="Proteomes" id="UP001216907"/>
    </source>
</evidence>
<name>A0ABT6FB19_9BACT</name>
<dbReference type="EMBL" id="JARRAG010000002">
    <property type="protein sequence ID" value="MDG3004754.1"/>
    <property type="molecule type" value="Genomic_DNA"/>
</dbReference>
<accession>A0ABT6FB19</accession>
<dbReference type="InterPro" id="IPR012495">
    <property type="entry name" value="TadE-like_dom"/>
</dbReference>
<dbReference type="Proteomes" id="UP001216907">
    <property type="component" value="Unassembled WGS sequence"/>
</dbReference>
<organism evidence="3 4">
    <name type="scientific">Paludisphaera mucosa</name>
    <dbReference type="NCBI Taxonomy" id="3030827"/>
    <lineage>
        <taxon>Bacteria</taxon>
        <taxon>Pseudomonadati</taxon>
        <taxon>Planctomycetota</taxon>
        <taxon>Planctomycetia</taxon>
        <taxon>Isosphaerales</taxon>
        <taxon>Isosphaeraceae</taxon>
        <taxon>Paludisphaera</taxon>
    </lineage>
</organism>
<feature type="transmembrane region" description="Helical" evidence="1">
    <location>
        <begin position="20"/>
        <end position="41"/>
    </location>
</feature>
<reference evidence="3 4" key="1">
    <citation type="submission" date="2023-03" db="EMBL/GenBank/DDBJ databases">
        <title>Paludisphaera mucosa sp. nov. a novel planctomycete from northern fen.</title>
        <authorList>
            <person name="Ivanova A."/>
        </authorList>
    </citation>
    <scope>NUCLEOTIDE SEQUENCE [LARGE SCALE GENOMIC DNA]</scope>
    <source>
        <strain evidence="3 4">Pla2</strain>
    </source>
</reference>
<keyword evidence="1" id="KW-0472">Membrane</keyword>
<dbReference type="RefSeq" id="WP_277861107.1">
    <property type="nucleotide sequence ID" value="NZ_JARRAG010000002.1"/>
</dbReference>